<evidence type="ECO:0000313" key="2">
    <source>
        <dbReference type="EMBL" id="KKM64179.1"/>
    </source>
</evidence>
<proteinExistence type="predicted"/>
<reference evidence="2" key="1">
    <citation type="journal article" date="2015" name="Nature">
        <title>Complex archaea that bridge the gap between prokaryotes and eukaryotes.</title>
        <authorList>
            <person name="Spang A."/>
            <person name="Saw J.H."/>
            <person name="Jorgensen S.L."/>
            <person name="Zaremba-Niedzwiedzka K."/>
            <person name="Martijn J."/>
            <person name="Lind A.E."/>
            <person name="van Eijk R."/>
            <person name="Schleper C."/>
            <person name="Guy L."/>
            <person name="Ettema T.J."/>
        </authorList>
    </citation>
    <scope>NUCLEOTIDE SEQUENCE</scope>
</reference>
<feature type="compositionally biased region" description="Basic residues" evidence="1">
    <location>
        <begin position="1"/>
        <end position="10"/>
    </location>
</feature>
<sequence>MERVRKKRPVGVKLKGLGKGWNHPKKRGLI</sequence>
<protein>
    <submittedName>
        <fullName evidence="2">Uncharacterized protein</fullName>
    </submittedName>
</protein>
<comment type="caution">
    <text evidence="2">The sequence shown here is derived from an EMBL/GenBank/DDBJ whole genome shotgun (WGS) entry which is preliminary data.</text>
</comment>
<evidence type="ECO:0000256" key="1">
    <source>
        <dbReference type="SAM" id="MobiDB-lite"/>
    </source>
</evidence>
<gene>
    <name evidence="2" type="ORF">LCGC14_1503960</name>
</gene>
<feature type="region of interest" description="Disordered" evidence="1">
    <location>
        <begin position="1"/>
        <end position="30"/>
    </location>
</feature>
<dbReference type="AlphaFoldDB" id="A0A0F9J3A4"/>
<organism evidence="2">
    <name type="scientific">marine sediment metagenome</name>
    <dbReference type="NCBI Taxonomy" id="412755"/>
    <lineage>
        <taxon>unclassified sequences</taxon>
        <taxon>metagenomes</taxon>
        <taxon>ecological metagenomes</taxon>
    </lineage>
</organism>
<accession>A0A0F9J3A4</accession>
<name>A0A0F9J3A4_9ZZZZ</name>
<dbReference type="EMBL" id="LAZR01010952">
    <property type="protein sequence ID" value="KKM64179.1"/>
    <property type="molecule type" value="Genomic_DNA"/>
</dbReference>